<organism evidence="1 2">
    <name type="scientific">Methylobacterium iners</name>
    <dbReference type="NCBI Taxonomy" id="418707"/>
    <lineage>
        <taxon>Bacteria</taxon>
        <taxon>Pseudomonadati</taxon>
        <taxon>Pseudomonadota</taxon>
        <taxon>Alphaproteobacteria</taxon>
        <taxon>Hyphomicrobiales</taxon>
        <taxon>Methylobacteriaceae</taxon>
        <taxon>Methylobacterium</taxon>
    </lineage>
</organism>
<evidence type="ECO:0008006" key="3">
    <source>
        <dbReference type="Google" id="ProtNLM"/>
    </source>
</evidence>
<reference evidence="1" key="2">
    <citation type="submission" date="2021-08" db="EMBL/GenBank/DDBJ databases">
        <authorList>
            <person name="Tani A."/>
            <person name="Ola A."/>
            <person name="Ogura Y."/>
            <person name="Katsura K."/>
            <person name="Hayashi T."/>
        </authorList>
    </citation>
    <scope>NUCLEOTIDE SEQUENCE</scope>
    <source>
        <strain evidence="1">DSM 19015</strain>
    </source>
</reference>
<evidence type="ECO:0000313" key="2">
    <source>
        <dbReference type="Proteomes" id="UP001055125"/>
    </source>
</evidence>
<protein>
    <recommendedName>
        <fullName evidence="3">HEPN domain-containing protein</fullName>
    </recommendedName>
</protein>
<accession>A0ABQ4S4P5</accession>
<sequence length="69" mass="7267">MTDAARAKDDARLFALDALREARRIYAGAGNPASGPDAYYLATFALLACAALFPELTVEETPCSRSASA</sequence>
<dbReference type="Proteomes" id="UP001055125">
    <property type="component" value="Unassembled WGS sequence"/>
</dbReference>
<gene>
    <name evidence="1" type="ORF">OCOJLMKI_4684</name>
</gene>
<comment type="caution">
    <text evidence="1">The sequence shown here is derived from an EMBL/GenBank/DDBJ whole genome shotgun (WGS) entry which is preliminary data.</text>
</comment>
<dbReference type="EMBL" id="BPQP01000089">
    <property type="protein sequence ID" value="GJD97453.1"/>
    <property type="molecule type" value="Genomic_DNA"/>
</dbReference>
<reference evidence="1" key="1">
    <citation type="journal article" date="2021" name="Front. Microbiol.">
        <title>Comprehensive Comparative Genomics and Phenotyping of Methylobacterium Species.</title>
        <authorList>
            <person name="Alessa O."/>
            <person name="Ogura Y."/>
            <person name="Fujitani Y."/>
            <person name="Takami H."/>
            <person name="Hayashi T."/>
            <person name="Sahin N."/>
            <person name="Tani A."/>
        </authorList>
    </citation>
    <scope>NUCLEOTIDE SEQUENCE</scope>
    <source>
        <strain evidence="1">DSM 19015</strain>
    </source>
</reference>
<proteinExistence type="predicted"/>
<name>A0ABQ4S4P5_9HYPH</name>
<keyword evidence="2" id="KW-1185">Reference proteome</keyword>
<evidence type="ECO:0000313" key="1">
    <source>
        <dbReference type="EMBL" id="GJD97453.1"/>
    </source>
</evidence>